<dbReference type="InterPro" id="IPR003615">
    <property type="entry name" value="HNH_nuc"/>
</dbReference>
<reference evidence="4 5" key="1">
    <citation type="submission" date="2020-08" db="EMBL/GenBank/DDBJ databases">
        <title>Sequencing the genomes of 1000 actinobacteria strains.</title>
        <authorList>
            <person name="Klenk H.-P."/>
        </authorList>
    </citation>
    <scope>NUCLEOTIDE SEQUENCE [LARGE SCALE GENOMIC DNA]</scope>
    <source>
        <strain evidence="4 5">DSM 12511</strain>
    </source>
</reference>
<dbReference type="Pfam" id="PF01844">
    <property type="entry name" value="HNH"/>
    <property type="match status" value="1"/>
</dbReference>
<dbReference type="RefSeq" id="WP_184751728.1">
    <property type="nucleotide sequence ID" value="NZ_BAAAJR010000001.1"/>
</dbReference>
<dbReference type="CDD" id="cd00085">
    <property type="entry name" value="HNHc"/>
    <property type="match status" value="1"/>
</dbReference>
<gene>
    <name evidence="4" type="ORF">HD594_002997</name>
</gene>
<name>A0A7X0FSE1_9MICO</name>
<sequence length="441" mass="48493">MDEAQEFDGAGGSDPWWEPEDAYDDDLPDYDAPIPDDLDKVIETNNLESVFIAERYQRINALRIGALADGHRYGGAIAEVVERSVRLELAAALRLSESRVQAMMEMAEALVHRYPAVLEALGDARITESHAEAFVSMMDPLEDDVRERIVDRALDLVQSSTVTAFRRALRRLIETERDQTLAERHEQAVEARRVVVENVGDGMAWLHAYVPAVEARAIHGRITSMAKAIRKDPDETRSLDQVRADILGDLLVDGDTSHLPATARGIRATVFVTVPALSLLEDEHPAGADGAVVEGVGPIPHARARELCGGSKDWVRVLTHPETGMVLSVGRDRYEPPKMLRDLVAWRADRCMGPGCGMPASRCEVDHTLAWVDGGETSLANLAPLCKGHHTIKHHGGWRIRQVAASGGAIEWTSPSGRQYVVQPERRVPVFRPADASDAPF</sequence>
<dbReference type="GO" id="GO:0008270">
    <property type="term" value="F:zinc ion binding"/>
    <property type="evidence" value="ECO:0007669"/>
    <property type="project" value="InterPro"/>
</dbReference>
<evidence type="ECO:0000259" key="3">
    <source>
        <dbReference type="SMART" id="SM00507"/>
    </source>
</evidence>
<dbReference type="InterPro" id="IPR002711">
    <property type="entry name" value="HNH"/>
</dbReference>
<proteinExistence type="inferred from homology"/>
<keyword evidence="5" id="KW-1185">Reference proteome</keyword>
<dbReference type="InterPro" id="IPR003870">
    <property type="entry name" value="DUF222"/>
</dbReference>
<dbReference type="Pfam" id="PF02720">
    <property type="entry name" value="DUF222"/>
    <property type="match status" value="1"/>
</dbReference>
<dbReference type="Gene3D" id="1.10.30.50">
    <property type="match status" value="1"/>
</dbReference>
<dbReference type="GO" id="GO:0003676">
    <property type="term" value="F:nucleic acid binding"/>
    <property type="evidence" value="ECO:0007669"/>
    <property type="project" value="InterPro"/>
</dbReference>
<dbReference type="GO" id="GO:0004519">
    <property type="term" value="F:endonuclease activity"/>
    <property type="evidence" value="ECO:0007669"/>
    <property type="project" value="InterPro"/>
</dbReference>
<accession>A0A7X0FSE1</accession>
<evidence type="ECO:0000313" key="4">
    <source>
        <dbReference type="EMBL" id="MBB6392684.1"/>
    </source>
</evidence>
<protein>
    <recommendedName>
        <fullName evidence="3">HNH nuclease domain-containing protein</fullName>
    </recommendedName>
</protein>
<feature type="region of interest" description="Disordered" evidence="2">
    <location>
        <begin position="1"/>
        <end position="25"/>
    </location>
</feature>
<comment type="similarity">
    <text evidence="1">Belongs to the Rv1128c/1148c/1588c/1702c/1945/3466 family.</text>
</comment>
<dbReference type="Proteomes" id="UP000537775">
    <property type="component" value="Unassembled WGS sequence"/>
</dbReference>
<dbReference type="EMBL" id="JACHML010000001">
    <property type="protein sequence ID" value="MBB6392684.1"/>
    <property type="molecule type" value="Genomic_DNA"/>
</dbReference>
<comment type="caution">
    <text evidence="4">The sequence shown here is derived from an EMBL/GenBank/DDBJ whole genome shotgun (WGS) entry which is preliminary data.</text>
</comment>
<evidence type="ECO:0000256" key="2">
    <source>
        <dbReference type="SAM" id="MobiDB-lite"/>
    </source>
</evidence>
<evidence type="ECO:0000256" key="1">
    <source>
        <dbReference type="ARBA" id="ARBA00023450"/>
    </source>
</evidence>
<evidence type="ECO:0000313" key="5">
    <source>
        <dbReference type="Proteomes" id="UP000537775"/>
    </source>
</evidence>
<dbReference type="AlphaFoldDB" id="A0A7X0FSE1"/>
<feature type="domain" description="HNH nuclease" evidence="3">
    <location>
        <begin position="339"/>
        <end position="391"/>
    </location>
</feature>
<dbReference type="SMART" id="SM00507">
    <property type="entry name" value="HNHc"/>
    <property type="match status" value="1"/>
</dbReference>
<organism evidence="4 5">
    <name type="scientific">Microbacterium thalassium</name>
    <dbReference type="NCBI Taxonomy" id="362649"/>
    <lineage>
        <taxon>Bacteria</taxon>
        <taxon>Bacillati</taxon>
        <taxon>Actinomycetota</taxon>
        <taxon>Actinomycetes</taxon>
        <taxon>Micrococcales</taxon>
        <taxon>Microbacteriaceae</taxon>
        <taxon>Microbacterium</taxon>
    </lineage>
</organism>